<dbReference type="AlphaFoldDB" id="A0A1I0QEW3"/>
<feature type="binding site" evidence="11">
    <location>
        <position position="260"/>
    </location>
    <ligand>
        <name>Mg(2+)</name>
        <dbReference type="ChEBI" id="CHEBI:18420"/>
    </ligand>
</feature>
<evidence type="ECO:0000256" key="8">
    <source>
        <dbReference type="ARBA" id="ARBA00031306"/>
    </source>
</evidence>
<feature type="binding site" evidence="11">
    <location>
        <position position="256"/>
    </location>
    <ligand>
        <name>Mg(2+)</name>
        <dbReference type="ChEBI" id="CHEBI:18420"/>
    </ligand>
</feature>
<dbReference type="PANTHER" id="PTHR30040">
    <property type="entry name" value="THIAMINE BIOSYNTHESIS LIPOPROTEIN APBE"/>
    <property type="match status" value="1"/>
</dbReference>
<evidence type="ECO:0000256" key="6">
    <source>
        <dbReference type="ARBA" id="ARBA00022827"/>
    </source>
</evidence>
<evidence type="ECO:0000256" key="7">
    <source>
        <dbReference type="ARBA" id="ARBA00022842"/>
    </source>
</evidence>
<dbReference type="EMBL" id="FOIR01000002">
    <property type="protein sequence ID" value="SEW25635.1"/>
    <property type="molecule type" value="Genomic_DNA"/>
</dbReference>
<organism evidence="12 13">
    <name type="scientific">Roseivirga pacifica</name>
    <dbReference type="NCBI Taxonomy" id="1267423"/>
    <lineage>
        <taxon>Bacteria</taxon>
        <taxon>Pseudomonadati</taxon>
        <taxon>Bacteroidota</taxon>
        <taxon>Cytophagia</taxon>
        <taxon>Cytophagales</taxon>
        <taxon>Roseivirgaceae</taxon>
        <taxon>Roseivirga</taxon>
    </lineage>
</organism>
<evidence type="ECO:0000256" key="5">
    <source>
        <dbReference type="ARBA" id="ARBA00022723"/>
    </source>
</evidence>
<dbReference type="GO" id="GO:0016740">
    <property type="term" value="F:transferase activity"/>
    <property type="evidence" value="ECO:0007669"/>
    <property type="project" value="UniProtKB-UniRule"/>
</dbReference>
<evidence type="ECO:0000256" key="10">
    <source>
        <dbReference type="PIRNR" id="PIRNR006268"/>
    </source>
</evidence>
<gene>
    <name evidence="12" type="ORF">SAMN05216290_2274</name>
</gene>
<dbReference type="PIRSF" id="PIRSF006268">
    <property type="entry name" value="ApbE"/>
    <property type="match status" value="1"/>
</dbReference>
<evidence type="ECO:0000256" key="11">
    <source>
        <dbReference type="PIRSR" id="PIRSR006268-2"/>
    </source>
</evidence>
<accession>A0A1I0QEW3</accession>
<keyword evidence="13" id="KW-1185">Reference proteome</keyword>
<feature type="binding site" evidence="11">
    <location>
        <position position="153"/>
    </location>
    <ligand>
        <name>Mg(2+)</name>
        <dbReference type="ChEBI" id="CHEBI:18420"/>
    </ligand>
</feature>
<dbReference type="GO" id="GO:0046872">
    <property type="term" value="F:metal ion binding"/>
    <property type="evidence" value="ECO:0007669"/>
    <property type="project" value="UniProtKB-UniRule"/>
</dbReference>
<dbReference type="PANTHER" id="PTHR30040:SF2">
    <property type="entry name" value="FAD:PROTEIN FMN TRANSFERASE"/>
    <property type="match status" value="1"/>
</dbReference>
<evidence type="ECO:0000256" key="9">
    <source>
        <dbReference type="ARBA" id="ARBA00048540"/>
    </source>
</evidence>
<dbReference type="SUPFAM" id="SSF143631">
    <property type="entry name" value="ApbE-like"/>
    <property type="match status" value="1"/>
</dbReference>
<sequence>MENTSAFEHQAMATYFKLTIYNETAEYAENAAQQAFNLIDELEDKLSRFRPDSDISRINKLKKDEHLPIDFETWEALKIAIACHTESHGTFDVGVAEHMKIFRAGKEGILNEYETHKALEKAQAMKKQASIYVDPEQPRVYCVNPGMYFDLGGIGKGYALDKVDELMQELEIKTFTFSAGDSTLMIKNDVSVKPYFTYQITAKLDKHRLDLGNISVSASGTFHQGSHIFDPRTGQNDFKPNFERVWVAAKNATYSDAFSTACFILSLPEIEEIVQTNEQIEWVAYAIDGKLTILRKNQLS</sequence>
<dbReference type="OrthoDB" id="9778595at2"/>
<dbReference type="Gene3D" id="3.10.520.10">
    <property type="entry name" value="ApbE-like domains"/>
    <property type="match status" value="1"/>
</dbReference>
<evidence type="ECO:0000256" key="2">
    <source>
        <dbReference type="ARBA" id="ARBA00016337"/>
    </source>
</evidence>
<name>A0A1I0QEW3_9BACT</name>
<keyword evidence="5 10" id="KW-0479">Metal-binding</keyword>
<keyword evidence="7 10" id="KW-0460">Magnesium</keyword>
<dbReference type="InterPro" id="IPR003374">
    <property type="entry name" value="ApbE-like_sf"/>
</dbReference>
<protein>
    <recommendedName>
        <fullName evidence="2 10">FAD:protein FMN transferase</fullName>
        <ecNumber evidence="1 10">2.7.1.180</ecNumber>
    </recommendedName>
    <alternativeName>
        <fullName evidence="8 10">Flavin transferase</fullName>
    </alternativeName>
</protein>
<keyword evidence="6 10" id="KW-0274">FAD</keyword>
<evidence type="ECO:0000313" key="12">
    <source>
        <dbReference type="EMBL" id="SEW25635.1"/>
    </source>
</evidence>
<dbReference type="Pfam" id="PF02424">
    <property type="entry name" value="ApbE"/>
    <property type="match status" value="1"/>
</dbReference>
<keyword evidence="4 10" id="KW-0808">Transferase</keyword>
<dbReference type="Proteomes" id="UP000199437">
    <property type="component" value="Unassembled WGS sequence"/>
</dbReference>
<evidence type="ECO:0000256" key="1">
    <source>
        <dbReference type="ARBA" id="ARBA00011955"/>
    </source>
</evidence>
<evidence type="ECO:0000256" key="4">
    <source>
        <dbReference type="ARBA" id="ARBA00022679"/>
    </source>
</evidence>
<dbReference type="STRING" id="1267423.SAMN05216290_2274"/>
<comment type="catalytic activity">
    <reaction evidence="9 10">
        <text>L-threonyl-[protein] + FAD = FMN-L-threonyl-[protein] + AMP + H(+)</text>
        <dbReference type="Rhea" id="RHEA:36847"/>
        <dbReference type="Rhea" id="RHEA-COMP:11060"/>
        <dbReference type="Rhea" id="RHEA-COMP:11061"/>
        <dbReference type="ChEBI" id="CHEBI:15378"/>
        <dbReference type="ChEBI" id="CHEBI:30013"/>
        <dbReference type="ChEBI" id="CHEBI:57692"/>
        <dbReference type="ChEBI" id="CHEBI:74257"/>
        <dbReference type="ChEBI" id="CHEBI:456215"/>
        <dbReference type="EC" id="2.7.1.180"/>
    </reaction>
</comment>
<evidence type="ECO:0000313" key="13">
    <source>
        <dbReference type="Proteomes" id="UP000199437"/>
    </source>
</evidence>
<reference evidence="13" key="1">
    <citation type="submission" date="2016-10" db="EMBL/GenBank/DDBJ databases">
        <authorList>
            <person name="Varghese N."/>
            <person name="Submissions S."/>
        </authorList>
    </citation>
    <scope>NUCLEOTIDE SEQUENCE [LARGE SCALE GENOMIC DNA]</scope>
    <source>
        <strain evidence="13">CGMCC 1.12402</strain>
    </source>
</reference>
<dbReference type="GeneID" id="99986979"/>
<proteinExistence type="inferred from homology"/>
<dbReference type="RefSeq" id="WP_139177518.1">
    <property type="nucleotide sequence ID" value="NZ_FOIR01000002.1"/>
</dbReference>
<keyword evidence="3 10" id="KW-0285">Flavoprotein</keyword>
<dbReference type="EC" id="2.7.1.180" evidence="1 10"/>
<comment type="similarity">
    <text evidence="10">Belongs to the ApbE family.</text>
</comment>
<dbReference type="InterPro" id="IPR024932">
    <property type="entry name" value="ApbE"/>
</dbReference>
<keyword evidence="12" id="KW-0449">Lipoprotein</keyword>
<comment type="cofactor">
    <cofactor evidence="11">
        <name>Mg(2+)</name>
        <dbReference type="ChEBI" id="CHEBI:18420"/>
    </cofactor>
    <cofactor evidence="11">
        <name>Mn(2+)</name>
        <dbReference type="ChEBI" id="CHEBI:29035"/>
    </cofactor>
    <text evidence="11">Magnesium. Can also use manganese.</text>
</comment>
<evidence type="ECO:0000256" key="3">
    <source>
        <dbReference type="ARBA" id="ARBA00022630"/>
    </source>
</evidence>